<evidence type="ECO:0000313" key="10">
    <source>
        <dbReference type="Proteomes" id="UP000644507"/>
    </source>
</evidence>
<evidence type="ECO:0000259" key="7">
    <source>
        <dbReference type="Pfam" id="PF07005"/>
    </source>
</evidence>
<dbReference type="RefSeq" id="WP_189572199.1">
    <property type="nucleotide sequence ID" value="NZ_BMXI01000015.1"/>
</dbReference>
<comment type="caution">
    <text evidence="9">The sequence shown here is derived from an EMBL/GenBank/DDBJ whole genome shotgun (WGS) entry which is preliminary data.</text>
</comment>
<evidence type="ECO:0000313" key="9">
    <source>
        <dbReference type="EMBL" id="GHC62389.1"/>
    </source>
</evidence>
<gene>
    <name evidence="9" type="ORF">GCM10007100_32250</name>
</gene>
<evidence type="ECO:0000256" key="2">
    <source>
        <dbReference type="ARBA" id="ARBA00022679"/>
    </source>
</evidence>
<dbReference type="InterPro" id="IPR037051">
    <property type="entry name" value="4-carb_acid_sugar_kinase_N_sf"/>
</dbReference>
<accession>A0A918TTX0</accession>
<sequence>MTLAELTKDLAAPWPEELGAANREKLLASGKTLVVLDDDPTGTQTVSDLPVLTSWSVEELREEFTRGTPVFYLLTNSRALTEGQTESLHREIGGNLLRAGREAGREFLVISRSDSTLRGHYPLEVDTLSESLQLEKPLVFFLPFFEAGGRLTLNGTHYVVEKGEAVPAHETPFAQDNAFPFSSSYLPDYLVEKSGGTVALEQVVHLPLALLREGGPGEVQRVLEAADAGAVCIVDALELRDLEVLVSVLPAVEAARPVLYRSAASFVQARAGLATRDLLAPLELADPEENDHGGLIVVGSHVPKTTAQLESLLQGAEVEALELSVPKLLENPDEVLFPLSQAMNQSIQAGKTVVLSTSRERIDAESAERNLFLSQTISRALVSLVQSLVVRPRFLVAKGGITSSDLATDAMGVKRALVLGQILPGVPVWQLGSETRFPGLPYIIFPGNVGGEDALLKAFQKLEPKNQS</sequence>
<dbReference type="GO" id="GO:0005524">
    <property type="term" value="F:ATP binding"/>
    <property type="evidence" value="ECO:0007669"/>
    <property type="project" value="UniProtKB-KW"/>
</dbReference>
<dbReference type="Proteomes" id="UP000644507">
    <property type="component" value="Unassembled WGS sequence"/>
</dbReference>
<evidence type="ECO:0000256" key="4">
    <source>
        <dbReference type="ARBA" id="ARBA00022777"/>
    </source>
</evidence>
<organism evidence="9 10">
    <name type="scientific">Roseibacillus persicicus</name>
    <dbReference type="NCBI Taxonomy" id="454148"/>
    <lineage>
        <taxon>Bacteria</taxon>
        <taxon>Pseudomonadati</taxon>
        <taxon>Verrucomicrobiota</taxon>
        <taxon>Verrucomicrobiia</taxon>
        <taxon>Verrucomicrobiales</taxon>
        <taxon>Verrucomicrobiaceae</taxon>
        <taxon>Roseibacillus</taxon>
    </lineage>
</organism>
<evidence type="ECO:0000256" key="1">
    <source>
        <dbReference type="ARBA" id="ARBA00005715"/>
    </source>
</evidence>
<evidence type="ECO:0008006" key="11">
    <source>
        <dbReference type="Google" id="ProtNLM"/>
    </source>
</evidence>
<evidence type="ECO:0000256" key="6">
    <source>
        <dbReference type="ARBA" id="ARBA00023277"/>
    </source>
</evidence>
<dbReference type="AlphaFoldDB" id="A0A918TTX0"/>
<dbReference type="InterPro" id="IPR031475">
    <property type="entry name" value="NBD_C"/>
</dbReference>
<dbReference type="Gene3D" id="3.40.50.10840">
    <property type="entry name" value="Putative sugar-binding, N-terminal domain"/>
    <property type="match status" value="1"/>
</dbReference>
<evidence type="ECO:0000259" key="8">
    <source>
        <dbReference type="Pfam" id="PF17042"/>
    </source>
</evidence>
<evidence type="ECO:0000256" key="3">
    <source>
        <dbReference type="ARBA" id="ARBA00022741"/>
    </source>
</evidence>
<name>A0A918TTX0_9BACT</name>
<proteinExistence type="inferred from homology"/>
<dbReference type="InterPro" id="IPR010737">
    <property type="entry name" value="4-carb_acid_sugar_kinase_N"/>
</dbReference>
<dbReference type="Pfam" id="PF17042">
    <property type="entry name" value="NBD_C"/>
    <property type="match status" value="1"/>
</dbReference>
<protein>
    <recommendedName>
        <fullName evidence="11">Hydroxyacid dehydrogenase</fullName>
    </recommendedName>
</protein>
<reference evidence="9" key="1">
    <citation type="journal article" date="2014" name="Int. J. Syst. Evol. Microbiol.">
        <title>Complete genome sequence of Corynebacterium casei LMG S-19264T (=DSM 44701T), isolated from a smear-ripened cheese.</title>
        <authorList>
            <consortium name="US DOE Joint Genome Institute (JGI-PGF)"/>
            <person name="Walter F."/>
            <person name="Albersmeier A."/>
            <person name="Kalinowski J."/>
            <person name="Ruckert C."/>
        </authorList>
    </citation>
    <scope>NUCLEOTIDE SEQUENCE</scope>
    <source>
        <strain evidence="9">KCTC 12988</strain>
    </source>
</reference>
<dbReference type="Pfam" id="PF07005">
    <property type="entry name" value="SBD_N"/>
    <property type="match status" value="1"/>
</dbReference>
<keyword evidence="5" id="KW-0067">ATP-binding</keyword>
<keyword evidence="10" id="KW-1185">Reference proteome</keyword>
<dbReference type="Gene3D" id="3.40.980.20">
    <property type="entry name" value="Four-carbon acid sugar kinase, nucleotide binding domain"/>
    <property type="match status" value="1"/>
</dbReference>
<keyword evidence="6" id="KW-0119">Carbohydrate metabolism</keyword>
<dbReference type="SUPFAM" id="SSF142764">
    <property type="entry name" value="YgbK-like"/>
    <property type="match status" value="1"/>
</dbReference>
<dbReference type="EMBL" id="BMXI01000015">
    <property type="protein sequence ID" value="GHC62389.1"/>
    <property type="molecule type" value="Genomic_DNA"/>
</dbReference>
<feature type="domain" description="Four-carbon acid sugar kinase nucleotide binding" evidence="8">
    <location>
        <begin position="295"/>
        <end position="455"/>
    </location>
</feature>
<reference evidence="9" key="2">
    <citation type="submission" date="2020-09" db="EMBL/GenBank/DDBJ databases">
        <authorList>
            <person name="Sun Q."/>
            <person name="Kim S."/>
        </authorList>
    </citation>
    <scope>NUCLEOTIDE SEQUENCE</scope>
    <source>
        <strain evidence="9">KCTC 12988</strain>
    </source>
</reference>
<dbReference type="InterPro" id="IPR042213">
    <property type="entry name" value="NBD_C_sf"/>
</dbReference>
<keyword evidence="2" id="KW-0808">Transferase</keyword>
<comment type="similarity">
    <text evidence="1">Belongs to the four-carbon acid sugar kinase family.</text>
</comment>
<dbReference type="GO" id="GO:0016301">
    <property type="term" value="F:kinase activity"/>
    <property type="evidence" value="ECO:0007669"/>
    <property type="project" value="UniProtKB-KW"/>
</dbReference>
<keyword evidence="3" id="KW-0547">Nucleotide-binding</keyword>
<keyword evidence="4" id="KW-0418">Kinase</keyword>
<evidence type="ECO:0000256" key="5">
    <source>
        <dbReference type="ARBA" id="ARBA00022840"/>
    </source>
</evidence>
<feature type="domain" description="Four-carbon acid sugar kinase N-terminal" evidence="7">
    <location>
        <begin position="33"/>
        <end position="269"/>
    </location>
</feature>